<dbReference type="KEGG" id="fng:JM64_06535"/>
<evidence type="ECO:0008006" key="6">
    <source>
        <dbReference type="Google" id="ProtNLM"/>
    </source>
</evidence>
<organism evidence="4 5">
    <name type="scientific">Fervidobacterium pennivorans</name>
    <dbReference type="NCBI Taxonomy" id="93466"/>
    <lineage>
        <taxon>Bacteria</taxon>
        <taxon>Thermotogati</taxon>
        <taxon>Thermotogota</taxon>
        <taxon>Thermotogae</taxon>
        <taxon>Thermotogales</taxon>
        <taxon>Fervidobacteriaceae</taxon>
        <taxon>Fervidobacterium</taxon>
    </lineage>
</organism>
<dbReference type="AlphaFoldDB" id="A0A172T3V0"/>
<dbReference type="Gene3D" id="3.40.50.2000">
    <property type="entry name" value="Glycogen Phosphorylase B"/>
    <property type="match status" value="2"/>
</dbReference>
<evidence type="ECO:0000313" key="5">
    <source>
        <dbReference type="Proteomes" id="UP000077096"/>
    </source>
</evidence>
<feature type="domain" description="Glucosyltransferase 3-like N-terminal" evidence="2">
    <location>
        <begin position="6"/>
        <end position="145"/>
    </location>
</feature>
<accession>A0A172T3V0</accession>
<dbReference type="SUPFAM" id="SSF53756">
    <property type="entry name" value="UDP-Glycosyltransferase/glycogen phosphorylase"/>
    <property type="match status" value="1"/>
</dbReference>
<evidence type="ECO:0000259" key="2">
    <source>
        <dbReference type="Pfam" id="PF26334"/>
    </source>
</evidence>
<evidence type="ECO:0000256" key="1">
    <source>
        <dbReference type="ARBA" id="ARBA00022679"/>
    </source>
</evidence>
<dbReference type="PIRSF" id="PIRSF007023">
    <property type="entry name" value="UDP-Galf_transf"/>
    <property type="match status" value="1"/>
</dbReference>
<name>A0A172T3V0_FERPE</name>
<evidence type="ECO:0000313" key="4">
    <source>
        <dbReference type="EMBL" id="ANE41651.1"/>
    </source>
</evidence>
<evidence type="ECO:0000259" key="3">
    <source>
        <dbReference type="Pfam" id="PF26337"/>
    </source>
</evidence>
<proteinExistence type="predicted"/>
<feature type="domain" description="Glucosyltransferase 3-like C-terminal" evidence="3">
    <location>
        <begin position="184"/>
        <end position="348"/>
    </location>
</feature>
<dbReference type="EMBL" id="CP011393">
    <property type="protein sequence ID" value="ANE41651.1"/>
    <property type="molecule type" value="Genomic_DNA"/>
</dbReference>
<keyword evidence="1" id="KW-0808">Transferase</keyword>
<dbReference type="Proteomes" id="UP000077096">
    <property type="component" value="Chromosome"/>
</dbReference>
<reference evidence="4 5" key="1">
    <citation type="submission" date="2014-08" db="EMBL/GenBank/DDBJ databases">
        <title>Fervidobacterium pennivorans DYC genome.</title>
        <authorList>
            <person name="Wushke S."/>
        </authorList>
    </citation>
    <scope>NUCLEOTIDE SEQUENCE [LARGE SCALE GENOMIC DNA]</scope>
    <source>
        <strain evidence="4 5">DYC</strain>
    </source>
</reference>
<gene>
    <name evidence="4" type="ORF">JM64_06535</name>
</gene>
<dbReference type="InterPro" id="IPR058591">
    <property type="entry name" value="Gtf3_N"/>
</dbReference>
<dbReference type="Pfam" id="PF26334">
    <property type="entry name" value="Gtf3_N"/>
    <property type="match status" value="1"/>
</dbReference>
<sequence>MIFLTYYVPYFHWGSKFNAGFKAKMDVERVLISMGLERIDIFKGKTEETEKVFMPHKLFALLFRSWVDKGIRESNAVFQNGTGLDSFIAPFLKSTFKNGRRIVVIHDIESIRYARKIDILRERFVFKNFTHAVVHSKKMAEYLKNELNFPGETFILGFFDYLLERIDKEKLLSTPHKPNGRYIITFAGNLAKSKFIEKMLHKSPFKGYTLHLYGKGYNGEVREGILELKGAFHPDELPYKIEGHFGLVWDGEEIETIAGTTGEYLRYNSPHKASLYIVSGLPLIVWKESAIYELVKQYNIGFGVSNLMELDEKLSQVTEDEYKTWKKNIVALAETLATGKNLEELLRKILDV</sequence>
<protein>
    <recommendedName>
        <fullName evidence="6">Glycosyltransferase</fullName>
    </recommendedName>
</protein>
<dbReference type="Pfam" id="PF26337">
    <property type="entry name" value="Gtf3_C"/>
    <property type="match status" value="1"/>
</dbReference>
<dbReference type="InterPro" id="IPR058592">
    <property type="entry name" value="Gtf3_C"/>
</dbReference>
<dbReference type="PATRIC" id="fig|93466.3.peg.1388"/>